<protein>
    <submittedName>
        <fullName evidence="4">Uncharacterized protein LOC111128076 isoform X8</fullName>
    </submittedName>
</protein>
<organism evidence="3 4">
    <name type="scientific">Crassostrea virginica</name>
    <name type="common">Eastern oyster</name>
    <dbReference type="NCBI Taxonomy" id="6565"/>
    <lineage>
        <taxon>Eukaryota</taxon>
        <taxon>Metazoa</taxon>
        <taxon>Spiralia</taxon>
        <taxon>Lophotrochozoa</taxon>
        <taxon>Mollusca</taxon>
        <taxon>Bivalvia</taxon>
        <taxon>Autobranchia</taxon>
        <taxon>Pteriomorphia</taxon>
        <taxon>Ostreida</taxon>
        <taxon>Ostreoidea</taxon>
        <taxon>Ostreidae</taxon>
        <taxon>Crassostrea</taxon>
    </lineage>
</organism>
<dbReference type="OrthoDB" id="6274627at2759"/>
<dbReference type="AlphaFoldDB" id="A0A8B8DSJ0"/>
<name>A0A8B8DSJ0_CRAVI</name>
<reference evidence="4" key="2">
    <citation type="submission" date="2025-08" db="UniProtKB">
        <authorList>
            <consortium name="RefSeq"/>
        </authorList>
    </citation>
    <scope>IDENTIFICATION</scope>
    <source>
        <tissue evidence="4">Whole sample</tissue>
    </source>
</reference>
<keyword evidence="3" id="KW-1185">Reference proteome</keyword>
<feature type="compositionally biased region" description="Acidic residues" evidence="1">
    <location>
        <begin position="127"/>
        <end position="139"/>
    </location>
</feature>
<dbReference type="GeneID" id="111128076"/>
<evidence type="ECO:0000256" key="1">
    <source>
        <dbReference type="SAM" id="MobiDB-lite"/>
    </source>
</evidence>
<dbReference type="InterPro" id="IPR032718">
    <property type="entry name" value="PGBD4_Znf_C"/>
</dbReference>
<evidence type="ECO:0000259" key="2">
    <source>
        <dbReference type="Pfam" id="PF13842"/>
    </source>
</evidence>
<dbReference type="Proteomes" id="UP000694844">
    <property type="component" value="Chromosome 1"/>
</dbReference>
<feature type="compositionally biased region" description="Pro residues" evidence="1">
    <location>
        <begin position="1"/>
        <end position="10"/>
    </location>
</feature>
<proteinExistence type="predicted"/>
<sequence>MAGVQPPQPYPVSITSSTRPLPQNYQQKPFAAGSAMQAETTMSPGASQRGPKVPQTVSRVESAEKASPMERPPDTGPRVKEQDPRLSPDISIVKVENELGPEETGMLDMYVSDMGRSGAGPSHGQNDEDQSDYDVEEPPGDMHRDEMSNESGNLSMDQSGNWYMGNFREPSTFISLSEEGEEMMRDSHVGRRDEVLNFIENKGGCSIVHKIIVNSGGRAKVCVQCKSSDVRYPSGETLKSKYMCSICEVSLCKSYKRRCFEKYHSVKCCPNHH</sequence>
<feature type="compositionally biased region" description="Basic and acidic residues" evidence="1">
    <location>
        <begin position="61"/>
        <end position="86"/>
    </location>
</feature>
<evidence type="ECO:0000313" key="3">
    <source>
        <dbReference type="Proteomes" id="UP000694844"/>
    </source>
</evidence>
<feature type="domain" description="PiggyBac transposable element-derived protein 4 C-terminal zinc-finger" evidence="2">
    <location>
        <begin position="208"/>
        <end position="264"/>
    </location>
</feature>
<dbReference type="Pfam" id="PF13842">
    <property type="entry name" value="zf-Tnp_2"/>
    <property type="match status" value="1"/>
</dbReference>
<feature type="compositionally biased region" description="Polar residues" evidence="1">
    <location>
        <begin position="37"/>
        <end position="46"/>
    </location>
</feature>
<gene>
    <name evidence="4" type="primary">LOC111128076</name>
</gene>
<dbReference type="RefSeq" id="XP_022329951.1">
    <property type="nucleotide sequence ID" value="XM_022474243.1"/>
</dbReference>
<accession>A0A8B8DSJ0</accession>
<evidence type="ECO:0000313" key="4">
    <source>
        <dbReference type="RefSeq" id="XP_022329951.1"/>
    </source>
</evidence>
<reference evidence="3" key="1">
    <citation type="submission" date="2024-06" db="UniProtKB">
        <authorList>
            <consortium name="RefSeq"/>
        </authorList>
    </citation>
    <scope>NUCLEOTIDE SEQUENCE [LARGE SCALE GENOMIC DNA]</scope>
</reference>
<feature type="compositionally biased region" description="Polar residues" evidence="1">
    <location>
        <begin position="13"/>
        <end position="27"/>
    </location>
</feature>
<feature type="region of interest" description="Disordered" evidence="1">
    <location>
        <begin position="1"/>
        <end position="153"/>
    </location>
</feature>